<dbReference type="AlphaFoldDB" id="A0A1T5BHX3"/>
<dbReference type="STRING" id="889453.SAMN03080601_00517"/>
<sequence length="125" mass="14291">MRPYREAGVWFLPLIIFFLISGCKSEQPDYEAQVREGYDSFVTLVEAGVNAMITFRLEDDGTLTARIERPTQADLESFYMEFMERPLCVNLSETDEIVECLLNHILEHGCVRISTCSSCMHACPE</sequence>
<keyword evidence="2" id="KW-1185">Reference proteome</keyword>
<evidence type="ECO:0000313" key="2">
    <source>
        <dbReference type="Proteomes" id="UP000191055"/>
    </source>
</evidence>
<protein>
    <submittedName>
        <fullName evidence="1">Uncharacterized protein</fullName>
    </submittedName>
</protein>
<accession>A0A1T5BHX3</accession>
<dbReference type="OrthoDB" id="1122457at2"/>
<proteinExistence type="predicted"/>
<evidence type="ECO:0000313" key="1">
    <source>
        <dbReference type="EMBL" id="SKB46590.1"/>
    </source>
</evidence>
<dbReference type="PROSITE" id="PS51257">
    <property type="entry name" value="PROKAR_LIPOPROTEIN"/>
    <property type="match status" value="1"/>
</dbReference>
<name>A0A1T5BHX3_9BACT</name>
<dbReference type="KEGG" id="asx:CDL62_11335"/>
<organism evidence="1 2">
    <name type="scientific">Alkalitalea saponilacus</name>
    <dbReference type="NCBI Taxonomy" id="889453"/>
    <lineage>
        <taxon>Bacteria</taxon>
        <taxon>Pseudomonadati</taxon>
        <taxon>Bacteroidota</taxon>
        <taxon>Bacteroidia</taxon>
        <taxon>Marinilabiliales</taxon>
        <taxon>Marinilabiliaceae</taxon>
        <taxon>Alkalitalea</taxon>
    </lineage>
</organism>
<dbReference type="RefSeq" id="WP_079556311.1">
    <property type="nucleotide sequence ID" value="NZ_CP021904.1"/>
</dbReference>
<dbReference type="Proteomes" id="UP000191055">
    <property type="component" value="Unassembled WGS sequence"/>
</dbReference>
<dbReference type="EMBL" id="FUYV01000002">
    <property type="protein sequence ID" value="SKB46590.1"/>
    <property type="molecule type" value="Genomic_DNA"/>
</dbReference>
<gene>
    <name evidence="1" type="ORF">SAMN03080601_00517</name>
</gene>
<reference evidence="1 2" key="1">
    <citation type="submission" date="2017-02" db="EMBL/GenBank/DDBJ databases">
        <authorList>
            <person name="Peterson S.W."/>
        </authorList>
    </citation>
    <scope>NUCLEOTIDE SEQUENCE [LARGE SCALE GENOMIC DNA]</scope>
    <source>
        <strain evidence="1 2">DSM 24412</strain>
    </source>
</reference>